<accession>A0AAV7TIW6</accession>
<sequence>MRLTCADSAGAAPEHPDATTNELRASGASREGGGLKQAASAEEEEEENSARENWRKEGRDSERTEEEETLQGERIWMSGERYLLNRGGEINIAADGGLNAAVAQEDGAQEPATLLEKRGTSRCVGKLP</sequence>
<keyword evidence="3" id="KW-1185">Reference proteome</keyword>
<dbReference type="Proteomes" id="UP001066276">
    <property type="component" value="Chromosome 3_2"/>
</dbReference>
<organism evidence="2 3">
    <name type="scientific">Pleurodeles waltl</name>
    <name type="common">Iberian ribbed newt</name>
    <dbReference type="NCBI Taxonomy" id="8319"/>
    <lineage>
        <taxon>Eukaryota</taxon>
        <taxon>Metazoa</taxon>
        <taxon>Chordata</taxon>
        <taxon>Craniata</taxon>
        <taxon>Vertebrata</taxon>
        <taxon>Euteleostomi</taxon>
        <taxon>Amphibia</taxon>
        <taxon>Batrachia</taxon>
        <taxon>Caudata</taxon>
        <taxon>Salamandroidea</taxon>
        <taxon>Salamandridae</taxon>
        <taxon>Pleurodelinae</taxon>
        <taxon>Pleurodeles</taxon>
    </lineage>
</organism>
<dbReference type="AlphaFoldDB" id="A0AAV7TIW6"/>
<comment type="caution">
    <text evidence="2">The sequence shown here is derived from an EMBL/GenBank/DDBJ whole genome shotgun (WGS) entry which is preliminary data.</text>
</comment>
<gene>
    <name evidence="2" type="ORF">NDU88_001664</name>
</gene>
<reference evidence="2" key="1">
    <citation type="journal article" date="2022" name="bioRxiv">
        <title>Sequencing and chromosome-scale assembly of the giantPleurodeles waltlgenome.</title>
        <authorList>
            <person name="Brown T."/>
            <person name="Elewa A."/>
            <person name="Iarovenko S."/>
            <person name="Subramanian E."/>
            <person name="Araus A.J."/>
            <person name="Petzold A."/>
            <person name="Susuki M."/>
            <person name="Suzuki K.-i.T."/>
            <person name="Hayashi T."/>
            <person name="Toyoda A."/>
            <person name="Oliveira C."/>
            <person name="Osipova E."/>
            <person name="Leigh N.D."/>
            <person name="Simon A."/>
            <person name="Yun M.H."/>
        </authorList>
    </citation>
    <scope>NUCLEOTIDE SEQUENCE</scope>
    <source>
        <strain evidence="2">20211129_DDA</strain>
        <tissue evidence="2">Liver</tissue>
    </source>
</reference>
<evidence type="ECO:0000313" key="3">
    <source>
        <dbReference type="Proteomes" id="UP001066276"/>
    </source>
</evidence>
<evidence type="ECO:0000313" key="2">
    <source>
        <dbReference type="EMBL" id="KAJ1176383.1"/>
    </source>
</evidence>
<dbReference type="EMBL" id="JANPWB010000006">
    <property type="protein sequence ID" value="KAJ1176383.1"/>
    <property type="molecule type" value="Genomic_DNA"/>
</dbReference>
<evidence type="ECO:0000256" key="1">
    <source>
        <dbReference type="SAM" id="MobiDB-lite"/>
    </source>
</evidence>
<name>A0AAV7TIW6_PLEWA</name>
<feature type="region of interest" description="Disordered" evidence="1">
    <location>
        <begin position="1"/>
        <end position="74"/>
    </location>
</feature>
<proteinExistence type="predicted"/>
<protein>
    <submittedName>
        <fullName evidence="2">Uncharacterized protein</fullName>
    </submittedName>
</protein>
<feature type="compositionally biased region" description="Basic and acidic residues" evidence="1">
    <location>
        <begin position="48"/>
        <end position="62"/>
    </location>
</feature>